<feature type="compositionally biased region" description="Basic and acidic residues" evidence="6">
    <location>
        <begin position="642"/>
        <end position="652"/>
    </location>
</feature>
<feature type="region of interest" description="Disordered" evidence="6">
    <location>
        <begin position="1"/>
        <end position="65"/>
    </location>
</feature>
<feature type="compositionally biased region" description="Pro residues" evidence="6">
    <location>
        <begin position="176"/>
        <end position="185"/>
    </location>
</feature>
<dbReference type="GO" id="GO:0070971">
    <property type="term" value="C:endoplasmic reticulum exit site"/>
    <property type="evidence" value="ECO:0007669"/>
    <property type="project" value="TreeGrafter"/>
</dbReference>
<feature type="region of interest" description="Disordered" evidence="6">
    <location>
        <begin position="2398"/>
        <end position="2441"/>
    </location>
</feature>
<feature type="compositionally biased region" description="Basic and acidic residues" evidence="6">
    <location>
        <begin position="1005"/>
        <end position="1101"/>
    </location>
</feature>
<evidence type="ECO:0000256" key="2">
    <source>
        <dbReference type="ARBA" id="ARBA00005927"/>
    </source>
</evidence>
<dbReference type="GO" id="GO:0012507">
    <property type="term" value="C:ER to Golgi transport vesicle membrane"/>
    <property type="evidence" value="ECO:0007669"/>
    <property type="project" value="TreeGrafter"/>
</dbReference>
<keyword evidence="4" id="KW-0256">Endoplasmic reticulum</keyword>
<feature type="compositionally biased region" description="Basic and acidic residues" evidence="6">
    <location>
        <begin position="28"/>
        <end position="37"/>
    </location>
</feature>
<feature type="region of interest" description="Disordered" evidence="6">
    <location>
        <begin position="309"/>
        <end position="344"/>
    </location>
</feature>
<name>A0A151I8V3_9HYME</name>
<evidence type="ECO:0000313" key="8">
    <source>
        <dbReference type="EMBL" id="KYM95083.1"/>
    </source>
</evidence>
<protein>
    <submittedName>
        <fullName evidence="8">Protein transport protein Sec16A</fullName>
    </submittedName>
</protein>
<evidence type="ECO:0000313" key="9">
    <source>
        <dbReference type="Proteomes" id="UP000078542"/>
    </source>
</evidence>
<keyword evidence="9" id="KW-1185">Reference proteome</keyword>
<comment type="subcellular location">
    <subcellularLocation>
        <location evidence="1">Endoplasmic reticulum</location>
    </subcellularLocation>
</comment>
<feature type="region of interest" description="Disordered" evidence="6">
    <location>
        <begin position="713"/>
        <end position="1101"/>
    </location>
</feature>
<dbReference type="EMBL" id="KQ978330">
    <property type="protein sequence ID" value="KYM95083.1"/>
    <property type="molecule type" value="Genomic_DNA"/>
</dbReference>
<dbReference type="PANTHER" id="PTHR13402:SF6">
    <property type="entry name" value="SECRETORY 16, ISOFORM I"/>
    <property type="match status" value="1"/>
</dbReference>
<dbReference type="GO" id="GO:0070973">
    <property type="term" value="P:protein localization to endoplasmic reticulum exit site"/>
    <property type="evidence" value="ECO:0007669"/>
    <property type="project" value="TreeGrafter"/>
</dbReference>
<feature type="compositionally biased region" description="Basic and acidic residues" evidence="6">
    <location>
        <begin position="966"/>
        <end position="998"/>
    </location>
</feature>
<dbReference type="Pfam" id="PF12931">
    <property type="entry name" value="TPR_Sec16"/>
    <property type="match status" value="1"/>
</dbReference>
<evidence type="ECO:0000256" key="5">
    <source>
        <dbReference type="ARBA" id="ARBA00022892"/>
    </source>
</evidence>
<feature type="compositionally biased region" description="Polar residues" evidence="6">
    <location>
        <begin position="112"/>
        <end position="121"/>
    </location>
</feature>
<dbReference type="PANTHER" id="PTHR13402">
    <property type="entry name" value="RGPR-RELATED"/>
    <property type="match status" value="1"/>
</dbReference>
<feature type="compositionally biased region" description="Polar residues" evidence="6">
    <location>
        <begin position="155"/>
        <end position="175"/>
    </location>
</feature>
<evidence type="ECO:0000256" key="1">
    <source>
        <dbReference type="ARBA" id="ARBA00004240"/>
    </source>
</evidence>
<feature type="compositionally biased region" description="Basic and acidic residues" evidence="6">
    <location>
        <begin position="814"/>
        <end position="831"/>
    </location>
</feature>
<evidence type="ECO:0000259" key="7">
    <source>
        <dbReference type="Pfam" id="PF12931"/>
    </source>
</evidence>
<feature type="compositionally biased region" description="Polar residues" evidence="6">
    <location>
        <begin position="128"/>
        <end position="145"/>
    </location>
</feature>
<organism evidence="8 9">
    <name type="scientific">Cyphomyrmex costatus</name>
    <dbReference type="NCBI Taxonomy" id="456900"/>
    <lineage>
        <taxon>Eukaryota</taxon>
        <taxon>Metazoa</taxon>
        <taxon>Ecdysozoa</taxon>
        <taxon>Arthropoda</taxon>
        <taxon>Hexapoda</taxon>
        <taxon>Insecta</taxon>
        <taxon>Pterygota</taxon>
        <taxon>Neoptera</taxon>
        <taxon>Endopterygota</taxon>
        <taxon>Hymenoptera</taxon>
        <taxon>Apocrita</taxon>
        <taxon>Aculeata</taxon>
        <taxon>Formicoidea</taxon>
        <taxon>Formicidae</taxon>
        <taxon>Myrmicinae</taxon>
        <taxon>Cyphomyrmex</taxon>
    </lineage>
</organism>
<sequence length="2441" mass="278832">MWMPMSGPQSDVPPNDTTQQSLVNQSKHASDTWKDPWDWNLDQQSDTQQQQLPPQQPSSQQQQHYIPSYQNQGQLISASVQNHYYNNLNGNTSDVLNQNSMSGRDTPRSKSTHQTGSNYTDSFPPYANYNQNQQYPLPPRQNNAKSGYEHAQWPNEHQSSNAAYTQQRLVQSQKDQPPPLHPPPMAAHNSYNWSKDDATNLPLQRNWQNHTDTLGQWQDQNKLQEMQQSTIDNMSNQCAQPLQICNAPVEGVSKEHSMNWSINEQQSNEASNTSNTVSNQWHNQNREFQHQSAHLIQTNDVDDTLSSWPQSGNISASHNWRHSNTQNESVHSTQWLQPTGADNSSFTQNVAHDNNSVRFAVNEWQQPHVAPFHYAPPSTTIPTSVENIVHTPNNNEQEKEKLAAVASITPTISPHDSISHAKSSDIKSPIGDHHNLNVLTDDTPKNDLSKTILSEKDNRSFGSTTADELTSSFGHLNLSSKSGKHVDPSNESLEVHSNPVLQEERAQHPANFNVANIRDNSVPDNIPVLPPDYAASGIENSHSVDSQSVVGPLSMLNTYQSGSAKITDSISQSGYDQWYNQNTLENAWYAKDHSRPPSKQWNVPEQNVENYENIQQSSDFINVEVVAPATLKERDIYGSRDSINKETLDNDPKPSASPKETTNIRDFREEVNNVEVLSMQQQTRSHPPLAEQMPDNYEFASNDRNTFLETGELTDSHQEHEPTPPNQDDENDEVPNDIPFLREVPGQSSTIDPRRNDPTGQEHQMQTGQRLPDPRRNDPSGQEQSIQVRNIPDRVERRDVLPGQERNVPLLLRGDTDTLERRNDPSGRERSLPPQQPLPSRNDPSGEERYQLQSQIMMEPSETREVLGRGNEPDEVAQQTDAERRQIPGGASSNDVTQLSDDRTTGGRVVTGSPPEVPLPMSAMQDQANESRNKREEAVGASLESESQGISSSSNRRDSYEDEENETSRNSRDESRERRPSPDRRRYEYDRKNAYYDREYEDDYYYERRCVGDNDRQYSARDDFERRDVPYREDERKHHSRDDLDRHGRDDMDRRIRGKEDLDERDSKRRPDDRRRDRGDDPRRRDRDLRDYDARYPRDPRDREYIDRERRRDDRRSRRYEDYDIRDSYRRDYYDDPYGRSSRPSSRSSYNDRDREYYMRARDPYYAYNGYSGYDYSAHYGNNYYAYLENLRRTNPAAYSEWYHKYYANQQQHIARGVSNYPEDRASVHSGRSSCDDRFFPILSACFHSPNKALHVPHFGYSGWAGNLRERSTVCRNFNRTTGDKRTLGDMSLLEDTIITSARLTPTKYSTSHAYGCFSIGSLIHVHPSYPADGERAKVDIFRVDSLLSHDPVARDLRLYPGPLINGVTHKKTIIEYCENKIKKAVINEEIIDRASYILLYELMIMLIQQNGNVVGVDIAGLLLRNKDAYPYDANKIRSQNVGRRESQISQRSGATGSDGSTQDISALSEKSETKQRKTVEQITDEFRDTLLYGRVQEALEYAMNEGLWGHALFLASKLDKRTHASVMTRFANSLPPHDPLQTLYQLHSGRIPAIVTCVADPRWDDWRPHLAMIISNTSTNPEINRRSITTLGDTLFARGDIHAAHFCYILAQIDFGAYGTNGVKLVLIGANHNKSYSEFFTMEAVMLTEIYEYARNLSEAHFTLVDLQTFKFDLTVKMVDCGLIEKALLYIEQIAINIANDPSKYKKSFVEAVHVLGDRIKYHDPVYKDAIEDAANVTWLNKLAEIVGKYEDKQAVEDETYGSRTIIENQEIHEVKHQQQQLPPLSSQQQWNTVQPDYNDGPTSMMEVNTSEMQSDWQPLSLPTNIQDTYDPNAQYMKNVDESVQYQQQQNYWSQQPYYQNNYGRNEYIQSNWQQQSAPSLTDQTEITNSQQQDKWNYETEREDKIPTPEVSNYGLISDNILDPERSPNVTSTNLLRRRNVSVKSNPYIASAFDDNTPGHVPMFFNLSDDNLDVKVSNSRKRYPKLTMNYPKILSNNKIHPKDIKKPRRIDSIFSKPPCLQLPVFLKCKIKKSNPSVDKEEMAPYKLNKEDLSVLQTTDLDIQFNKLKLESLLAPDLSFETKESHATFNNKAQTLKQYCNFEEKKVMRVAPHIRRKDVICDTVDAWSYNNFEQNIFESSRYKPLVFGGTYPIDLPLRFRNNNRLIDDTFTKNTCDDQSYILFQPAQPTISMTPSTGKQYDPLEELDALETPRPTAKSAADTKKTTEKTTEKKPSNSGGSWFGGLFSKLAPKPKNQMILPDDSNPTIVWDPVAKKWMNKDEDGDNGTATLAPPPKTTDTSFRTQAVERGPQPPLPSAYKEDASAVDISKLPSGSNMFKLPKGRNMRANYVDMMNPGGKSQGSVASSNVATPMMSPLVPVATSSPQMFVPAPINDSTAPVDFLTPTPPSANVAENTPGPMMFNPSDMKDRSVKNMPPSRYHP</sequence>
<feature type="compositionally biased region" description="Polar residues" evidence="6">
    <location>
        <begin position="15"/>
        <end position="27"/>
    </location>
</feature>
<dbReference type="InterPro" id="IPR024298">
    <property type="entry name" value="Sec16_Sec23-bd"/>
</dbReference>
<dbReference type="CDD" id="cd09233">
    <property type="entry name" value="ACE1-Sec16-like"/>
    <property type="match status" value="1"/>
</dbReference>
<evidence type="ECO:0000256" key="6">
    <source>
        <dbReference type="SAM" id="MobiDB-lite"/>
    </source>
</evidence>
<feature type="compositionally biased region" description="Low complexity" evidence="6">
    <location>
        <begin position="1139"/>
        <end position="1149"/>
    </location>
</feature>
<feature type="compositionally biased region" description="Polar residues" evidence="6">
    <location>
        <begin position="89"/>
        <end position="103"/>
    </location>
</feature>
<feature type="compositionally biased region" description="Basic and acidic residues" evidence="6">
    <location>
        <begin position="2220"/>
        <end position="2234"/>
    </location>
</feature>
<feature type="region of interest" description="Disordered" evidence="6">
    <location>
        <begin position="2207"/>
        <end position="2246"/>
    </location>
</feature>
<dbReference type="STRING" id="456900.A0A151I8V3"/>
<feature type="compositionally biased region" description="Basic and acidic residues" evidence="6">
    <location>
        <begin position="1470"/>
        <end position="1479"/>
    </location>
</feature>
<feature type="compositionally biased region" description="Low complexity" evidence="6">
    <location>
        <begin position="942"/>
        <end position="954"/>
    </location>
</feature>
<evidence type="ECO:0000256" key="4">
    <source>
        <dbReference type="ARBA" id="ARBA00022824"/>
    </source>
</evidence>
<reference evidence="8 9" key="1">
    <citation type="submission" date="2016-03" db="EMBL/GenBank/DDBJ databases">
        <title>Cyphomyrmex costatus WGS genome.</title>
        <authorList>
            <person name="Nygaard S."/>
            <person name="Hu H."/>
            <person name="Boomsma J."/>
            <person name="Zhang G."/>
        </authorList>
    </citation>
    <scope>NUCLEOTIDE SEQUENCE [LARGE SCALE GENOMIC DNA]</scope>
    <source>
        <strain evidence="8">MS0001</strain>
        <tissue evidence="8">Whole body</tissue>
    </source>
</reference>
<feature type="region of interest" description="Disordered" evidence="6">
    <location>
        <begin position="2278"/>
        <end position="2321"/>
    </location>
</feature>
<proteinExistence type="inferred from homology"/>
<feature type="region of interest" description="Disordered" evidence="6">
    <location>
        <begin position="642"/>
        <end position="663"/>
    </location>
</feature>
<dbReference type="Gene3D" id="1.25.40.1030">
    <property type="match status" value="1"/>
</dbReference>
<feature type="region of interest" description="Disordered" evidence="6">
    <location>
        <begin position="1441"/>
        <end position="1479"/>
    </location>
</feature>
<dbReference type="GO" id="GO:0016192">
    <property type="term" value="P:vesicle-mediated transport"/>
    <property type="evidence" value="ECO:0007669"/>
    <property type="project" value="UniProtKB-KW"/>
</dbReference>
<keyword evidence="5" id="KW-0931">ER-Golgi transport</keyword>
<feature type="region of interest" description="Disordered" evidence="6">
    <location>
        <begin position="1131"/>
        <end position="1155"/>
    </location>
</feature>
<feature type="compositionally biased region" description="Polar residues" evidence="6">
    <location>
        <begin position="1441"/>
        <end position="1466"/>
    </location>
</feature>
<feature type="compositionally biased region" description="Basic and acidic residues" evidence="6">
    <location>
        <begin position="929"/>
        <end position="938"/>
    </location>
</feature>
<evidence type="ECO:0000256" key="3">
    <source>
        <dbReference type="ARBA" id="ARBA00022448"/>
    </source>
</evidence>
<feature type="domain" description="Sec16 Sec23-binding" evidence="7">
    <location>
        <begin position="1488"/>
        <end position="1724"/>
    </location>
</feature>
<feature type="region of interest" description="Disordered" evidence="6">
    <location>
        <begin position="89"/>
        <end position="198"/>
    </location>
</feature>
<dbReference type="GO" id="GO:0007030">
    <property type="term" value="P:Golgi organization"/>
    <property type="evidence" value="ECO:0007669"/>
    <property type="project" value="TreeGrafter"/>
</dbReference>
<dbReference type="Proteomes" id="UP000078542">
    <property type="component" value="Unassembled WGS sequence"/>
</dbReference>
<feature type="compositionally biased region" description="Basic and acidic residues" evidence="6">
    <location>
        <begin position="791"/>
        <end position="800"/>
    </location>
</feature>
<keyword evidence="3" id="KW-0813">Transport</keyword>
<feature type="compositionally biased region" description="Polar residues" evidence="6">
    <location>
        <begin position="779"/>
        <end position="788"/>
    </location>
</feature>
<feature type="compositionally biased region" description="Polar residues" evidence="6">
    <location>
        <begin position="758"/>
        <end position="769"/>
    </location>
</feature>
<feature type="compositionally biased region" description="Low complexity" evidence="6">
    <location>
        <begin position="43"/>
        <end position="65"/>
    </location>
</feature>
<accession>A0A151I8V3</accession>
<comment type="similarity">
    <text evidence="2">Belongs to the SEC16 family.</text>
</comment>
<gene>
    <name evidence="8" type="ORF">ALC62_14278</name>
</gene>